<reference evidence="2" key="1">
    <citation type="submission" date="2020-01" db="EMBL/GenBank/DDBJ databases">
        <authorList>
            <person name="Meier V. D."/>
            <person name="Meier V D."/>
        </authorList>
    </citation>
    <scope>NUCLEOTIDE SEQUENCE</scope>
    <source>
        <strain evidence="2">HLG_WM_MAG_07</strain>
    </source>
</reference>
<gene>
    <name evidence="2" type="ORF">HELGO_WM14265</name>
</gene>
<keyword evidence="2" id="KW-0030">Aminoacyl-tRNA synthetase</keyword>
<protein>
    <submittedName>
        <fullName evidence="2">Phenylalanyl-tRNA synthetase beta subunit</fullName>
    </submittedName>
</protein>
<accession>A0A6S6T4R6</accession>
<dbReference type="Pfam" id="PF10517">
    <property type="entry name" value="DM13"/>
    <property type="match status" value="1"/>
</dbReference>
<dbReference type="GO" id="GO:0004812">
    <property type="term" value="F:aminoacyl-tRNA ligase activity"/>
    <property type="evidence" value="ECO:0007669"/>
    <property type="project" value="UniProtKB-KW"/>
</dbReference>
<proteinExistence type="predicted"/>
<keyword evidence="2" id="KW-0436">Ligase</keyword>
<evidence type="ECO:0000259" key="1">
    <source>
        <dbReference type="PROSITE" id="PS51549"/>
    </source>
</evidence>
<dbReference type="AlphaFoldDB" id="A0A6S6T4R6"/>
<dbReference type="InterPro" id="IPR019545">
    <property type="entry name" value="DM13_domain"/>
</dbReference>
<feature type="domain" description="DM13" evidence="1">
    <location>
        <begin position="51"/>
        <end position="156"/>
    </location>
</feature>
<dbReference type="PROSITE" id="PS51549">
    <property type="entry name" value="DM13"/>
    <property type="match status" value="1"/>
</dbReference>
<name>A0A6S6T4R6_9GAMM</name>
<evidence type="ECO:0000313" key="2">
    <source>
        <dbReference type="EMBL" id="CAA6811585.1"/>
    </source>
</evidence>
<dbReference type="EMBL" id="CACVAY010000050">
    <property type="protein sequence ID" value="CAA6811585.1"/>
    <property type="molecule type" value="Genomic_DNA"/>
</dbReference>
<sequence>MKKLFALTISHLVFAAIGFAAGIYFLPILTAPAAPSVSQMMTAESQAIYTGAFKKDLKGSDFLHWGEGTVSIGKEYISLKGSLAPGPDYKLYLSPDFVETEAEFATLKPKMLPVGDVKTFENFVVKLPENIDPAQYTSVIVWCESFGEFITAATYQ</sequence>
<organism evidence="2">
    <name type="scientific">uncultured Thiotrichaceae bacterium</name>
    <dbReference type="NCBI Taxonomy" id="298394"/>
    <lineage>
        <taxon>Bacteria</taxon>
        <taxon>Pseudomonadati</taxon>
        <taxon>Pseudomonadota</taxon>
        <taxon>Gammaproteobacteria</taxon>
        <taxon>Thiotrichales</taxon>
        <taxon>Thiotrichaceae</taxon>
        <taxon>environmental samples</taxon>
    </lineage>
</organism>